<evidence type="ECO:0000313" key="2">
    <source>
        <dbReference type="EMBL" id="VFS84461.1"/>
    </source>
</evidence>
<dbReference type="Proteomes" id="UP000401081">
    <property type="component" value="Unassembled WGS sequence"/>
</dbReference>
<evidence type="ECO:0000256" key="1">
    <source>
        <dbReference type="SAM" id="MobiDB-lite"/>
    </source>
</evidence>
<keyword evidence="3" id="KW-1185">Reference proteome</keyword>
<name>A0A485CIR6_KLUCR</name>
<feature type="region of interest" description="Disordered" evidence="1">
    <location>
        <begin position="17"/>
        <end position="39"/>
    </location>
</feature>
<dbReference type="EMBL" id="CAADJD010000026">
    <property type="protein sequence ID" value="VFS84461.1"/>
    <property type="molecule type" value="Genomic_DNA"/>
</dbReference>
<organism evidence="2 3">
    <name type="scientific">Kluyvera cryocrescens</name>
    <name type="common">Kluyvera citrophila</name>
    <dbReference type="NCBI Taxonomy" id="580"/>
    <lineage>
        <taxon>Bacteria</taxon>
        <taxon>Pseudomonadati</taxon>
        <taxon>Pseudomonadota</taxon>
        <taxon>Gammaproteobacteria</taxon>
        <taxon>Enterobacterales</taxon>
        <taxon>Enterobacteriaceae</taxon>
        <taxon>Kluyvera</taxon>
    </lineage>
</organism>
<gene>
    <name evidence="2" type="ORF">NCTC12993_06451</name>
</gene>
<evidence type="ECO:0000313" key="3">
    <source>
        <dbReference type="Proteomes" id="UP000401081"/>
    </source>
</evidence>
<dbReference type="AlphaFoldDB" id="A0A485CIR6"/>
<feature type="compositionally biased region" description="Basic and acidic residues" evidence="1">
    <location>
        <begin position="17"/>
        <end position="26"/>
    </location>
</feature>
<sequence length="54" mass="5951">MDIVSVALARYSTKAFDASKKTDRRAGSQSENAAPLQPIQHQLPAVALYRGQHR</sequence>
<proteinExistence type="predicted"/>
<accession>A0A485CIR6</accession>
<protein>
    <submittedName>
        <fullName evidence="2">Uncharacterized protein</fullName>
    </submittedName>
</protein>
<reference evidence="2 3" key="1">
    <citation type="submission" date="2019-03" db="EMBL/GenBank/DDBJ databases">
        <authorList>
            <consortium name="Pathogen Informatics"/>
        </authorList>
    </citation>
    <scope>NUCLEOTIDE SEQUENCE [LARGE SCALE GENOMIC DNA]</scope>
    <source>
        <strain evidence="2 3">NCTC12993</strain>
    </source>
</reference>